<accession>A0A3E4M7T1</accession>
<dbReference type="RefSeq" id="WP_117684567.1">
    <property type="nucleotide sequence ID" value="NZ_QSQP01000001.1"/>
</dbReference>
<organism evidence="2 3">
    <name type="scientific">Agathobacter rectalis</name>
    <dbReference type="NCBI Taxonomy" id="39491"/>
    <lineage>
        <taxon>Bacteria</taxon>
        <taxon>Bacillati</taxon>
        <taxon>Bacillota</taxon>
        <taxon>Clostridia</taxon>
        <taxon>Lachnospirales</taxon>
        <taxon>Lachnospiraceae</taxon>
        <taxon>Agathobacter</taxon>
    </lineage>
</organism>
<comment type="caution">
    <text evidence="2">The sequence shown here is derived from an EMBL/GenBank/DDBJ whole genome shotgun (WGS) entry which is preliminary data.</text>
</comment>
<feature type="region of interest" description="Disordered" evidence="1">
    <location>
        <begin position="40"/>
        <end position="59"/>
    </location>
</feature>
<dbReference type="AlphaFoldDB" id="A0A3E4M7T1"/>
<dbReference type="EMBL" id="QSQP01000001">
    <property type="protein sequence ID" value="RGK45666.1"/>
    <property type="molecule type" value="Genomic_DNA"/>
</dbReference>
<proteinExistence type="predicted"/>
<evidence type="ECO:0000256" key="1">
    <source>
        <dbReference type="SAM" id="MobiDB-lite"/>
    </source>
</evidence>
<name>A0A3E4M7T1_9FIRM</name>
<protein>
    <submittedName>
        <fullName evidence="2">Uncharacterized protein</fullName>
    </submittedName>
</protein>
<dbReference type="Proteomes" id="UP000261052">
    <property type="component" value="Unassembled WGS sequence"/>
</dbReference>
<evidence type="ECO:0000313" key="2">
    <source>
        <dbReference type="EMBL" id="RGK45666.1"/>
    </source>
</evidence>
<reference evidence="2 3" key="1">
    <citation type="submission" date="2018-08" db="EMBL/GenBank/DDBJ databases">
        <title>A genome reference for cultivated species of the human gut microbiota.</title>
        <authorList>
            <person name="Zou Y."/>
            <person name="Xue W."/>
            <person name="Luo G."/>
        </authorList>
    </citation>
    <scope>NUCLEOTIDE SEQUENCE [LARGE SCALE GENOMIC DNA]</scope>
    <source>
        <strain evidence="2 3">TF11-15AC</strain>
    </source>
</reference>
<gene>
    <name evidence="2" type="ORF">DXD13_00880</name>
</gene>
<evidence type="ECO:0000313" key="3">
    <source>
        <dbReference type="Proteomes" id="UP000261052"/>
    </source>
</evidence>
<sequence>MPNVRPLNKKKYGISKHAFGTAYSYCLQYPEWREELGSRTSTVKSPQITGMPGAHSGSDATANLAERRVELREKMHKVEDTVRDAVGDNKSLYEYLLEYVTTEGATFHWMKQKGIPCERTYFYEVRRYFYYLMAKRI</sequence>